<dbReference type="EMBL" id="FNQY01000031">
    <property type="protein sequence ID" value="SEA58742.1"/>
    <property type="molecule type" value="Genomic_DNA"/>
</dbReference>
<dbReference type="Pfam" id="PF13205">
    <property type="entry name" value="Big_5"/>
    <property type="match status" value="1"/>
</dbReference>
<dbReference type="OrthoDB" id="9809989at2"/>
<gene>
    <name evidence="3" type="ORF">SAMN05192529_1313</name>
</gene>
<evidence type="ECO:0000259" key="2">
    <source>
        <dbReference type="Pfam" id="PF13205"/>
    </source>
</evidence>
<reference evidence="3 4" key="1">
    <citation type="submission" date="2016-10" db="EMBL/GenBank/DDBJ databases">
        <authorList>
            <person name="de Groot N.N."/>
        </authorList>
    </citation>
    <scope>NUCLEOTIDE SEQUENCE [LARGE SCALE GENOMIC DNA]</scope>
    <source>
        <strain evidence="3 4">Vu-144</strain>
    </source>
</reference>
<dbReference type="STRING" id="551991.SAMN05192529_1313"/>
<name>A0A1H4CF91_9BACT</name>
<protein>
    <submittedName>
        <fullName evidence="3">Ig-like domain-containing protein</fullName>
    </submittedName>
</protein>
<evidence type="ECO:0000313" key="3">
    <source>
        <dbReference type="EMBL" id="SEA58742.1"/>
    </source>
</evidence>
<sequence length="498" mass="56333">MNKLVSFVLSILILSGILVQLNSCAVIVPPGGGPRDTIAPVLVGANPNDSTLNFKGKKITLTFNEYVQIQDIFNNLIVSPVAKNVPNVKAKLTEVTIDIKDTLDPNTTYSFNFGKAIQDVNENNPVQNFTYVFSTGDHLDTDSITGKVIMAEDGAIDSTLIVALYRDLSDTAVLKNTPRYYTRLDSLGRFAFHFLPKEDYHLFVVENTYMKNYNDSTAVFAFLDSTVSTKRDSVNNGIQLYAFRAYPKEQEGAKKPAQLSEKQIEKRKEQDAKKPLTVALNLEEGKQSLLKPMTLTFSKPLESFKPEMIKLTDTSFNPITDFTVLADSTDTTYSRFIIQHNWDTAQGKDFVLTMPVEAATDSFKVQLAKADTIKFSVKTEHDYATLDLNFPDVDTTKHPVLLILSDKKIVDSSVIPDNRKVRIERFEPGEYSFRVLYDTNGDMRWTPGNYELHLQPELGVAIKRKFKFIADTENQWDIYLKKDPNQPDPNNPYQLQHY</sequence>
<keyword evidence="1" id="KW-0732">Signal</keyword>
<feature type="domain" description="SbsA Ig-like" evidence="2">
    <location>
        <begin position="36"/>
        <end position="135"/>
    </location>
</feature>
<dbReference type="InterPro" id="IPR032812">
    <property type="entry name" value="SbsA_Ig"/>
</dbReference>
<evidence type="ECO:0000313" key="4">
    <source>
        <dbReference type="Proteomes" id="UP000199041"/>
    </source>
</evidence>
<evidence type="ECO:0000256" key="1">
    <source>
        <dbReference type="ARBA" id="ARBA00022729"/>
    </source>
</evidence>
<dbReference type="AlphaFoldDB" id="A0A1H4CF91"/>
<accession>A0A1H4CF91</accession>
<keyword evidence="4" id="KW-1185">Reference proteome</keyword>
<proteinExistence type="predicted"/>
<dbReference type="Proteomes" id="UP000199041">
    <property type="component" value="Unassembled WGS sequence"/>
</dbReference>
<organism evidence="3 4">
    <name type="scientific">Arachidicoccus rhizosphaerae</name>
    <dbReference type="NCBI Taxonomy" id="551991"/>
    <lineage>
        <taxon>Bacteria</taxon>
        <taxon>Pseudomonadati</taxon>
        <taxon>Bacteroidota</taxon>
        <taxon>Chitinophagia</taxon>
        <taxon>Chitinophagales</taxon>
        <taxon>Chitinophagaceae</taxon>
        <taxon>Arachidicoccus</taxon>
    </lineage>
</organism>
<dbReference type="RefSeq" id="WP_091400986.1">
    <property type="nucleotide sequence ID" value="NZ_FNQY01000031.1"/>
</dbReference>